<dbReference type="AlphaFoldDB" id="A0A370HB26"/>
<keyword evidence="13" id="KW-1185">Reference proteome</keyword>
<dbReference type="Pfam" id="PF07730">
    <property type="entry name" value="HisKA_3"/>
    <property type="match status" value="1"/>
</dbReference>
<evidence type="ECO:0000256" key="8">
    <source>
        <dbReference type="ARBA" id="ARBA00023012"/>
    </source>
</evidence>
<dbReference type="GO" id="GO:0005524">
    <property type="term" value="F:ATP binding"/>
    <property type="evidence" value="ECO:0007669"/>
    <property type="project" value="UniProtKB-KW"/>
</dbReference>
<reference evidence="12 13" key="1">
    <citation type="submission" date="2018-07" db="EMBL/GenBank/DDBJ databases">
        <title>Genomic Encyclopedia of Type Strains, Phase IV (KMG-IV): sequencing the most valuable type-strain genomes for metagenomic binning, comparative biology and taxonomic classification.</title>
        <authorList>
            <person name="Goeker M."/>
        </authorList>
    </citation>
    <scope>NUCLEOTIDE SEQUENCE [LARGE SCALE GENOMIC DNA]</scope>
    <source>
        <strain evidence="12 13">DSM 44952</strain>
    </source>
</reference>
<evidence type="ECO:0000259" key="11">
    <source>
        <dbReference type="Pfam" id="PF07730"/>
    </source>
</evidence>
<keyword evidence="6 12" id="KW-0418">Kinase</keyword>
<dbReference type="EMBL" id="QQAZ01000002">
    <property type="protein sequence ID" value="RDI54136.1"/>
    <property type="molecule type" value="Genomic_DNA"/>
</dbReference>
<dbReference type="CDD" id="cd16917">
    <property type="entry name" value="HATPase_UhpB-NarQ-NarX-like"/>
    <property type="match status" value="1"/>
</dbReference>
<feature type="transmembrane region" description="Helical" evidence="9">
    <location>
        <begin position="117"/>
        <end position="136"/>
    </location>
</feature>
<evidence type="ECO:0000259" key="10">
    <source>
        <dbReference type="Pfam" id="PF02518"/>
    </source>
</evidence>
<dbReference type="PANTHER" id="PTHR24421">
    <property type="entry name" value="NITRATE/NITRITE SENSOR PROTEIN NARX-RELATED"/>
    <property type="match status" value="1"/>
</dbReference>
<proteinExistence type="predicted"/>
<gene>
    <name evidence="12" type="ORF">DFR68_102260</name>
</gene>
<keyword evidence="9" id="KW-0812">Transmembrane</keyword>
<evidence type="ECO:0000256" key="3">
    <source>
        <dbReference type="ARBA" id="ARBA00022553"/>
    </source>
</evidence>
<evidence type="ECO:0000256" key="4">
    <source>
        <dbReference type="ARBA" id="ARBA00022679"/>
    </source>
</evidence>
<evidence type="ECO:0000256" key="5">
    <source>
        <dbReference type="ARBA" id="ARBA00022741"/>
    </source>
</evidence>
<dbReference type="Gene3D" id="1.20.5.1930">
    <property type="match status" value="1"/>
</dbReference>
<feature type="transmembrane region" description="Helical" evidence="9">
    <location>
        <begin position="51"/>
        <end position="67"/>
    </location>
</feature>
<evidence type="ECO:0000313" key="12">
    <source>
        <dbReference type="EMBL" id="RDI54136.1"/>
    </source>
</evidence>
<organism evidence="12 13">
    <name type="scientific">Nocardia mexicana</name>
    <dbReference type="NCBI Taxonomy" id="279262"/>
    <lineage>
        <taxon>Bacteria</taxon>
        <taxon>Bacillati</taxon>
        <taxon>Actinomycetota</taxon>
        <taxon>Actinomycetes</taxon>
        <taxon>Mycobacteriales</taxon>
        <taxon>Nocardiaceae</taxon>
        <taxon>Nocardia</taxon>
    </lineage>
</organism>
<evidence type="ECO:0000256" key="9">
    <source>
        <dbReference type="SAM" id="Phobius"/>
    </source>
</evidence>
<feature type="transmembrane region" description="Helical" evidence="9">
    <location>
        <begin position="74"/>
        <end position="97"/>
    </location>
</feature>
<keyword evidence="9" id="KW-0472">Membrane</keyword>
<dbReference type="SUPFAM" id="SSF55874">
    <property type="entry name" value="ATPase domain of HSP90 chaperone/DNA topoisomerase II/histidine kinase"/>
    <property type="match status" value="1"/>
</dbReference>
<feature type="transmembrane region" description="Helical" evidence="9">
    <location>
        <begin position="20"/>
        <end position="39"/>
    </location>
</feature>
<evidence type="ECO:0000256" key="1">
    <source>
        <dbReference type="ARBA" id="ARBA00000085"/>
    </source>
</evidence>
<dbReference type="Pfam" id="PF02518">
    <property type="entry name" value="HATPase_c"/>
    <property type="match status" value="1"/>
</dbReference>
<dbReference type="PANTHER" id="PTHR24421:SF10">
    <property type="entry name" value="NITRATE_NITRITE SENSOR PROTEIN NARQ"/>
    <property type="match status" value="1"/>
</dbReference>
<comment type="catalytic activity">
    <reaction evidence="1">
        <text>ATP + protein L-histidine = ADP + protein N-phospho-L-histidine.</text>
        <dbReference type="EC" id="2.7.13.3"/>
    </reaction>
</comment>
<protein>
    <recommendedName>
        <fullName evidence="2">histidine kinase</fullName>
        <ecNumber evidence="2">2.7.13.3</ecNumber>
    </recommendedName>
</protein>
<keyword evidence="9" id="KW-1133">Transmembrane helix</keyword>
<dbReference type="EC" id="2.7.13.3" evidence="2"/>
<dbReference type="GO" id="GO:0000155">
    <property type="term" value="F:phosphorelay sensor kinase activity"/>
    <property type="evidence" value="ECO:0007669"/>
    <property type="project" value="InterPro"/>
</dbReference>
<feature type="transmembrane region" description="Helical" evidence="9">
    <location>
        <begin position="143"/>
        <end position="161"/>
    </location>
</feature>
<feature type="domain" description="Histidine kinase/HSP90-like ATPase" evidence="10">
    <location>
        <begin position="308"/>
        <end position="393"/>
    </location>
</feature>
<dbReference type="InterPro" id="IPR050482">
    <property type="entry name" value="Sensor_HK_TwoCompSys"/>
</dbReference>
<accession>A0A370HB26</accession>
<feature type="domain" description="Signal transduction histidine kinase subgroup 3 dimerisation and phosphoacceptor" evidence="11">
    <location>
        <begin position="196"/>
        <end position="261"/>
    </location>
</feature>
<dbReference type="Gene3D" id="3.30.565.10">
    <property type="entry name" value="Histidine kinase-like ATPase, C-terminal domain"/>
    <property type="match status" value="1"/>
</dbReference>
<keyword evidence="8" id="KW-0902">Two-component regulatory system</keyword>
<name>A0A370HB26_9NOCA</name>
<keyword evidence="5" id="KW-0547">Nucleotide-binding</keyword>
<keyword evidence="4" id="KW-0808">Transferase</keyword>
<dbReference type="Proteomes" id="UP000255355">
    <property type="component" value="Unassembled WGS sequence"/>
</dbReference>
<dbReference type="STRING" id="1210089.GCA_001613165_01536"/>
<evidence type="ECO:0000256" key="6">
    <source>
        <dbReference type="ARBA" id="ARBA00022777"/>
    </source>
</evidence>
<sequence>MEGMRVPRFGDWPAWRRDGLMALACFGVGSLLLALQLPLTVRFGTSWSVPGWAHLVPLAGVCCAQLLRTRAPIAGLLAGLAITAAAAPMGWSLGVLYVLCDLLYSATLNSSLRANRIIIGGAGSVVVAAGLGAGLATGDWRKGLLTVLGIGVFPLIPVWWANEVRAHRTIADSERARADQVARIAELDRRAAVTAERSRMARDLHDVVAGHLSAIAIQSEAALSMVDGDPRMMRTVLASVRENSVASLTEMRAMIGLLQSDGTSEPRTAPARLSDLEPLLDSARAAGLTVRANLDIAPNLPAALDLSAYRIVQEALTNAVKHAPGSRAEVSVSRTDGRLVIDVTSDRAEAATAAEGGGTGLTSMRERAHAVGGVLTAGPCDGGWRVRAELPVPEAAG</sequence>
<keyword evidence="3" id="KW-0597">Phosphoprotein</keyword>
<evidence type="ECO:0000313" key="13">
    <source>
        <dbReference type="Proteomes" id="UP000255355"/>
    </source>
</evidence>
<comment type="caution">
    <text evidence="12">The sequence shown here is derived from an EMBL/GenBank/DDBJ whole genome shotgun (WGS) entry which is preliminary data.</text>
</comment>
<evidence type="ECO:0000256" key="7">
    <source>
        <dbReference type="ARBA" id="ARBA00022840"/>
    </source>
</evidence>
<dbReference type="InterPro" id="IPR011712">
    <property type="entry name" value="Sig_transdc_His_kin_sub3_dim/P"/>
</dbReference>
<dbReference type="InterPro" id="IPR036890">
    <property type="entry name" value="HATPase_C_sf"/>
</dbReference>
<dbReference type="OrthoDB" id="227596at2"/>
<dbReference type="GO" id="GO:0016020">
    <property type="term" value="C:membrane"/>
    <property type="evidence" value="ECO:0007669"/>
    <property type="project" value="InterPro"/>
</dbReference>
<evidence type="ECO:0000256" key="2">
    <source>
        <dbReference type="ARBA" id="ARBA00012438"/>
    </source>
</evidence>
<dbReference type="InterPro" id="IPR003594">
    <property type="entry name" value="HATPase_dom"/>
</dbReference>
<keyword evidence="7" id="KW-0067">ATP-binding</keyword>
<dbReference type="GO" id="GO:0046983">
    <property type="term" value="F:protein dimerization activity"/>
    <property type="evidence" value="ECO:0007669"/>
    <property type="project" value="InterPro"/>
</dbReference>